<dbReference type="EMBL" id="STGU01000028">
    <property type="protein sequence ID" value="THV29946.1"/>
    <property type="molecule type" value="Genomic_DNA"/>
</dbReference>
<accession>A0A4V4HPG3</accession>
<organism evidence="1 2">
    <name type="scientific">Rhizobium rosettiformans W3</name>
    <dbReference type="NCBI Taxonomy" id="538378"/>
    <lineage>
        <taxon>Bacteria</taxon>
        <taxon>Pseudomonadati</taxon>
        <taxon>Pseudomonadota</taxon>
        <taxon>Alphaproteobacteria</taxon>
        <taxon>Hyphomicrobiales</taxon>
        <taxon>Rhizobiaceae</taxon>
        <taxon>Rhizobium/Agrobacterium group</taxon>
        <taxon>Rhizobium</taxon>
    </lineage>
</organism>
<reference evidence="1 2" key="1">
    <citation type="submission" date="2019-04" db="EMBL/GenBank/DDBJ databases">
        <title>genome sequence of strain W3.</title>
        <authorList>
            <person name="Gao J."/>
            <person name="Sun J."/>
        </authorList>
    </citation>
    <scope>NUCLEOTIDE SEQUENCE [LARGE SCALE GENOMIC DNA]</scope>
    <source>
        <strain evidence="1 2">W3</strain>
    </source>
</reference>
<evidence type="ECO:0000313" key="2">
    <source>
        <dbReference type="Proteomes" id="UP000307378"/>
    </source>
</evidence>
<dbReference type="RefSeq" id="WP_136543530.1">
    <property type="nucleotide sequence ID" value="NZ_STGU01000028.1"/>
</dbReference>
<proteinExistence type="predicted"/>
<dbReference type="AlphaFoldDB" id="A0A4V4HPG3"/>
<dbReference type="Proteomes" id="UP000307378">
    <property type="component" value="Unassembled WGS sequence"/>
</dbReference>
<evidence type="ECO:0000313" key="1">
    <source>
        <dbReference type="EMBL" id="THV29946.1"/>
    </source>
</evidence>
<comment type="caution">
    <text evidence="1">The sequence shown here is derived from an EMBL/GenBank/DDBJ whole genome shotgun (WGS) entry which is preliminary data.</text>
</comment>
<protein>
    <submittedName>
        <fullName evidence="1">Uncharacterized protein</fullName>
    </submittedName>
</protein>
<name>A0A4V4HPG3_9HYPH</name>
<sequence length="124" mass="14268">MRPYDLKAQAEALRMASHAIDLAQRGTGRTQQMIDQVKDGDAIACSKIEVADIKRRLHERGIQADVRAAAPTEVLERRPSLFHGRRHLFVSHMLVQEMIEQEVHNAVYRINELLNETFRPWEIG</sequence>
<gene>
    <name evidence="1" type="ORF">FAA86_23075</name>
</gene>